<keyword evidence="2" id="KW-0132">Cell division</keyword>
<accession>A0A2H9RDQ2</accession>
<dbReference type="EMBL" id="PFSX01000001">
    <property type="protein sequence ID" value="PJC01803.1"/>
    <property type="molecule type" value="Genomic_DNA"/>
</dbReference>
<comment type="caution">
    <text evidence="5">The sequence shown here is derived from an EMBL/GenBank/DDBJ whole genome shotgun (WGS) entry which is preliminary data.</text>
</comment>
<evidence type="ECO:0000313" key="10">
    <source>
        <dbReference type="Proteomes" id="UP000229789"/>
    </source>
</evidence>
<dbReference type="Gene3D" id="1.10.10.10">
    <property type="entry name" value="Winged helix-like DNA-binding domain superfamily/Winged helix DNA-binding domain"/>
    <property type="match status" value="2"/>
</dbReference>
<dbReference type="EMBL" id="PCUF01000028">
    <property type="protein sequence ID" value="PIN66492.1"/>
    <property type="molecule type" value="Genomic_DNA"/>
</dbReference>
<evidence type="ECO:0000313" key="9">
    <source>
        <dbReference type="Proteomes" id="UP000228874"/>
    </source>
</evidence>
<keyword evidence="4" id="KW-0131">Cell cycle</keyword>
<accession>A0A2G9LJ59</accession>
<gene>
    <name evidence="8" type="ORF">CO072_00020</name>
    <name evidence="6" type="ORF">COS22_00810</name>
    <name evidence="5" type="ORF">COW69_02000</name>
    <name evidence="7" type="ORF">COY63_01570</name>
</gene>
<dbReference type="Proteomes" id="UP000231232">
    <property type="component" value="Unassembled WGS sequence"/>
</dbReference>
<dbReference type="PANTHER" id="PTHR34298:SF2">
    <property type="entry name" value="SEGREGATION AND CONDENSATION PROTEIN B"/>
    <property type="match status" value="1"/>
</dbReference>
<dbReference type="EMBL" id="PETW01000013">
    <property type="protein sequence ID" value="PIV46535.1"/>
    <property type="molecule type" value="Genomic_DNA"/>
</dbReference>
<proteinExistence type="predicted"/>
<accession>A0A2H9M7I2</accession>
<evidence type="ECO:0000313" key="5">
    <source>
        <dbReference type="EMBL" id="PIN66492.1"/>
    </source>
</evidence>
<dbReference type="PANTHER" id="PTHR34298">
    <property type="entry name" value="SEGREGATION AND CONDENSATION PROTEIN B"/>
    <property type="match status" value="1"/>
</dbReference>
<evidence type="ECO:0000256" key="3">
    <source>
        <dbReference type="ARBA" id="ARBA00022829"/>
    </source>
</evidence>
<dbReference type="GO" id="GO:0051301">
    <property type="term" value="P:cell division"/>
    <property type="evidence" value="ECO:0007669"/>
    <property type="project" value="UniProtKB-KW"/>
</dbReference>
<dbReference type="GO" id="GO:0051304">
    <property type="term" value="P:chromosome separation"/>
    <property type="evidence" value="ECO:0007669"/>
    <property type="project" value="InterPro"/>
</dbReference>
<dbReference type="InterPro" id="IPR036388">
    <property type="entry name" value="WH-like_DNA-bd_sf"/>
</dbReference>
<organism evidence="5 10">
    <name type="scientific">Huberarchaeum crystalense</name>
    <dbReference type="NCBI Taxonomy" id="2014257"/>
    <lineage>
        <taxon>Archaea</taxon>
        <taxon>Candidatus Huberarchaeota</taxon>
        <taxon>Candidatus Huberarchaeia</taxon>
        <taxon>Candidatus Huberarchaeales</taxon>
        <taxon>Candidatus Huberarchaeaceae</taxon>
        <taxon>Candidatus Huberarchaeum</taxon>
    </lineage>
</organism>
<dbReference type="Pfam" id="PF04079">
    <property type="entry name" value="SMC_ScpB"/>
    <property type="match status" value="1"/>
</dbReference>
<reference evidence="5 10" key="1">
    <citation type="submission" date="2017-09" db="EMBL/GenBank/DDBJ databases">
        <title>Depth-based differentiation of microbial function through sediment-hosted aquifers and enrichment of novel symbionts in the deep terrestrial subsurface.</title>
        <authorList>
            <person name="Probst A.J."/>
            <person name="Ladd B."/>
            <person name="Jarett J.K."/>
            <person name="Geller-Mcgrath D.E."/>
            <person name="Sieber C.M."/>
            <person name="Emerson J.B."/>
            <person name="Anantharaman K."/>
            <person name="Thomas B.C."/>
            <person name="Malmstrom R."/>
            <person name="Stieglmeier M."/>
            <person name="Klingl A."/>
            <person name="Woyke T."/>
            <person name="Ryan C.M."/>
            <person name="Banfield J.F."/>
        </authorList>
    </citation>
    <scope>NUCLEOTIDE SEQUENCE [LARGE SCALE GENOMIC DNA]</scope>
    <source>
        <strain evidence="6">CG02_land_8_20_14_3_00_31_209</strain>
        <strain evidence="5">CG18_big_fil_WC_8_21_14_2_50_31_19</strain>
        <strain evidence="7">CG_4_10_14_0_8_um_filter_31_133</strain>
        <strain evidence="8">CG_4_9_14_0_8_um_filter_31_21</strain>
    </source>
</reference>
<dbReference type="SUPFAM" id="SSF46785">
    <property type="entry name" value="Winged helix' DNA-binding domain"/>
    <property type="match status" value="2"/>
</dbReference>
<dbReference type="EMBL" id="PFMG01000037">
    <property type="protein sequence ID" value="PIY99808.1"/>
    <property type="molecule type" value="Genomic_DNA"/>
</dbReference>
<accession>A0A2H9P8G2</accession>
<name>A0A2G9LJ59_HUBC1</name>
<evidence type="ECO:0008006" key="12">
    <source>
        <dbReference type="Google" id="ProtNLM"/>
    </source>
</evidence>
<keyword evidence="3" id="KW-0159">Chromosome partition</keyword>
<evidence type="ECO:0000313" key="11">
    <source>
        <dbReference type="Proteomes" id="UP000230477"/>
    </source>
</evidence>
<dbReference type="Proteomes" id="UP000228874">
    <property type="component" value="Unassembled WGS sequence"/>
</dbReference>
<evidence type="ECO:0000313" key="7">
    <source>
        <dbReference type="EMBL" id="PIY99808.1"/>
    </source>
</evidence>
<evidence type="ECO:0000313" key="8">
    <source>
        <dbReference type="EMBL" id="PJC01803.1"/>
    </source>
</evidence>
<dbReference type="Proteomes" id="UP000229789">
    <property type="component" value="Unassembled WGS sequence"/>
</dbReference>
<reference evidence="9 11" key="2">
    <citation type="submission" date="2017-09" db="EMBL/GenBank/DDBJ databases">
        <title>Depth-based differentiation of microbial function through sediment-hosted aquifers and enrichment of novel symbionts in the deep terrestrial subsurface.</title>
        <authorList>
            <person name="Probst A.J."/>
            <person name="Ladd B."/>
            <person name="Jarett J.K."/>
            <person name="Geller-Mcgrath D.E."/>
            <person name="Sieber C.M.K."/>
            <person name="Emerson J.B."/>
            <person name="Anantharaman K."/>
            <person name="Thomas B.C."/>
            <person name="Malmstrom R."/>
            <person name="Stieglmeier M."/>
            <person name="Klingl A."/>
            <person name="Woyke T."/>
            <person name="Ryan C.M."/>
            <person name="Banfield J.F."/>
        </authorList>
    </citation>
    <scope>NUCLEOTIDE SEQUENCE [LARGE SCALE GENOMIC DNA]</scope>
</reference>
<evidence type="ECO:0000256" key="2">
    <source>
        <dbReference type="ARBA" id="ARBA00022618"/>
    </source>
</evidence>
<evidence type="ECO:0000256" key="1">
    <source>
        <dbReference type="ARBA" id="ARBA00022490"/>
    </source>
</evidence>
<protein>
    <recommendedName>
        <fullName evidence="12">SMC-Scp complex subunit ScpB</fullName>
    </recommendedName>
</protein>
<evidence type="ECO:0000313" key="6">
    <source>
        <dbReference type="EMBL" id="PIV46535.1"/>
    </source>
</evidence>
<dbReference type="Proteomes" id="UP000230477">
    <property type="component" value="Unassembled WGS sequence"/>
</dbReference>
<sequence>MDNNNLNLEAFLLANRKPQSIRKIAHFLNISCDKAKKIIKQLNTEYVANHCFEIKCTNRKYAIIIRQPFSSAVSKITPAELTNNIKKLLIQIAQGKTTRQSNIVKQHGEKTYEIVKQLVEKGLILKQRDGNSYTLKPSEKFKQMFGVEKV</sequence>
<dbReference type="AlphaFoldDB" id="A0A2G9LJ59"/>
<dbReference type="InterPro" id="IPR005234">
    <property type="entry name" value="ScpB_csome_segregation"/>
</dbReference>
<evidence type="ECO:0000256" key="4">
    <source>
        <dbReference type="ARBA" id="ARBA00023306"/>
    </source>
</evidence>
<keyword evidence="1" id="KW-0963">Cytoplasm</keyword>
<dbReference type="InterPro" id="IPR036390">
    <property type="entry name" value="WH_DNA-bd_sf"/>
</dbReference>